<accession>A0A6B2L250</accession>
<dbReference type="GO" id="GO:0001003">
    <property type="term" value="F:RNA polymerase III type 2 promoter sequence-specific DNA binding"/>
    <property type="evidence" value="ECO:0007669"/>
    <property type="project" value="TreeGrafter"/>
</dbReference>
<organism evidence="8">
    <name type="scientific">Arcella intermedia</name>
    <dbReference type="NCBI Taxonomy" id="1963864"/>
    <lineage>
        <taxon>Eukaryota</taxon>
        <taxon>Amoebozoa</taxon>
        <taxon>Tubulinea</taxon>
        <taxon>Elardia</taxon>
        <taxon>Arcellinida</taxon>
        <taxon>Sphaerothecina</taxon>
        <taxon>Arcellidae</taxon>
        <taxon>Arcella</taxon>
    </lineage>
</organism>
<evidence type="ECO:0000256" key="1">
    <source>
        <dbReference type="ARBA" id="ARBA00004123"/>
    </source>
</evidence>
<dbReference type="PANTHER" id="PTHR13230">
    <property type="entry name" value="GENERAL TRANSCRIPTION FACTOR IIIC, POLYPEPTIDE 5"/>
    <property type="match status" value="1"/>
</dbReference>
<dbReference type="Pfam" id="PF17682">
    <property type="entry name" value="Tau95_N"/>
    <property type="match status" value="1"/>
</dbReference>
<dbReference type="GO" id="GO:0000127">
    <property type="term" value="C:transcription factor TFIIIC complex"/>
    <property type="evidence" value="ECO:0007669"/>
    <property type="project" value="InterPro"/>
</dbReference>
<dbReference type="InterPro" id="IPR019136">
    <property type="entry name" value="TF_IIIC_su-5_HTH"/>
</dbReference>
<evidence type="ECO:0000259" key="7">
    <source>
        <dbReference type="Pfam" id="PF17682"/>
    </source>
</evidence>
<name>A0A6B2L250_9EUKA</name>
<dbReference type="AlphaFoldDB" id="A0A6B2L250"/>
<dbReference type="InterPro" id="IPR042536">
    <property type="entry name" value="TFIIIC_tauA_Sfc1"/>
</dbReference>
<dbReference type="PANTHER" id="PTHR13230:SF5">
    <property type="entry name" value="GENERAL TRANSCRIPTION FACTOR 3C POLYPEPTIDE 5"/>
    <property type="match status" value="1"/>
</dbReference>
<proteinExistence type="predicted"/>
<evidence type="ECO:0000313" key="8">
    <source>
        <dbReference type="EMBL" id="NDV31083.1"/>
    </source>
</evidence>
<evidence type="ECO:0000256" key="5">
    <source>
        <dbReference type="SAM" id="MobiDB-lite"/>
    </source>
</evidence>
<feature type="region of interest" description="Disordered" evidence="5">
    <location>
        <begin position="392"/>
        <end position="450"/>
    </location>
</feature>
<evidence type="ECO:0008006" key="9">
    <source>
        <dbReference type="Google" id="ProtNLM"/>
    </source>
</evidence>
<dbReference type="InterPro" id="IPR041499">
    <property type="entry name" value="Tfc1/Sfc1_N"/>
</dbReference>
<feature type="domain" description="Transcription factor IIIC subunit 5 HTH" evidence="6">
    <location>
        <begin position="132"/>
        <end position="279"/>
    </location>
</feature>
<keyword evidence="3" id="KW-0804">Transcription</keyword>
<evidence type="ECO:0000259" key="6">
    <source>
        <dbReference type="Pfam" id="PF09734"/>
    </source>
</evidence>
<dbReference type="GO" id="GO:0005634">
    <property type="term" value="C:nucleus"/>
    <property type="evidence" value="ECO:0007669"/>
    <property type="project" value="UniProtKB-SubCell"/>
</dbReference>
<dbReference type="Gene3D" id="3.30.200.160">
    <property type="entry name" value="TFIIIC, subcomplex tauA, subunit Sfc1, barrel domain"/>
    <property type="match status" value="1"/>
</dbReference>
<comment type="subcellular location">
    <subcellularLocation>
        <location evidence="1">Nucleus</location>
    </subcellularLocation>
</comment>
<feature type="compositionally biased region" description="Acidic residues" evidence="5">
    <location>
        <begin position="406"/>
        <end position="418"/>
    </location>
</feature>
<sequence length="488" mass="56420">MPTQNYLCVEYPGFIKNMDRALSTLGGAAAINQAHKENSKFLALNLKPDIVHSHPIYGDKIMTSNMILKVVRPLESKLDYKCEMIGLVNNTYRFKGLSDFQYFPSVSNESKRMEEEPNKQPLAIPEETELKLIPPLWSRQDLPHSYNFTENPLFLKSLTETDGEVQEIYTIKKKGFQPSTSFVSFDVENVPTEQPNVSQAQVEKALLDILGKLFEERPAWSRVALEMNIPTKYVKKLKATLPKVAYHFTDGPWRNCWVKYGYDPRKNAESRVFQVIDFRVPAKMRLPLQDDKKWEKPRRQRKSVNIDVGKLSENTTEFSSERNTEEYHTFSRPPINRQNCYQLIDLKLPGIQKLLSKHTKSCTRTSGWLKSSTLKNIRALMMEKLKKMLDVAEGKEENEVEKETVEPEEVEDEEEKGEEVEKREDMEIESDSESELEEEPQLYAAANAEEPFNQNQLFSNFLDAVQQNEDIVPFTTLEESNLLLGDEE</sequence>
<dbReference type="InterPro" id="IPR040454">
    <property type="entry name" value="TF_IIIC_Tfc1/Sfc1"/>
</dbReference>
<dbReference type="EMBL" id="GIBP01002114">
    <property type="protein sequence ID" value="NDV31083.1"/>
    <property type="molecule type" value="Transcribed_RNA"/>
</dbReference>
<keyword evidence="2" id="KW-0238">DNA-binding</keyword>
<reference evidence="8" key="1">
    <citation type="journal article" date="2020" name="J. Eukaryot. Microbiol.">
        <title>De novo Sequencing, Assembly and Annotation of the Transcriptome for the Free-Living Testate Amoeba Arcella intermedia.</title>
        <authorList>
            <person name="Ribeiro G.M."/>
            <person name="Porfirio-Sousa A.L."/>
            <person name="Maurer-Alcala X.X."/>
            <person name="Katz L.A."/>
            <person name="Lahr D.J.G."/>
        </authorList>
    </citation>
    <scope>NUCLEOTIDE SEQUENCE</scope>
</reference>
<evidence type="ECO:0000256" key="3">
    <source>
        <dbReference type="ARBA" id="ARBA00023163"/>
    </source>
</evidence>
<dbReference type="GO" id="GO:0006384">
    <property type="term" value="P:transcription initiation at RNA polymerase III promoter"/>
    <property type="evidence" value="ECO:0007669"/>
    <property type="project" value="InterPro"/>
</dbReference>
<feature type="domain" description="Transcription factor IIIC subunit Tfc1/Sfc1 triple barrel" evidence="7">
    <location>
        <begin position="8"/>
        <end position="102"/>
    </location>
</feature>
<keyword evidence="4" id="KW-0539">Nucleus</keyword>
<feature type="compositionally biased region" description="Acidic residues" evidence="5">
    <location>
        <begin position="426"/>
        <end position="440"/>
    </location>
</feature>
<evidence type="ECO:0000256" key="2">
    <source>
        <dbReference type="ARBA" id="ARBA00023125"/>
    </source>
</evidence>
<dbReference type="GO" id="GO:0001002">
    <property type="term" value="F:RNA polymerase III type 1 promoter sequence-specific DNA binding"/>
    <property type="evidence" value="ECO:0007669"/>
    <property type="project" value="TreeGrafter"/>
</dbReference>
<feature type="compositionally biased region" description="Basic and acidic residues" evidence="5">
    <location>
        <begin position="392"/>
        <end position="405"/>
    </location>
</feature>
<protein>
    <recommendedName>
        <fullName evidence="9">Transcription factor IIIC subunit 5 HTH domain-containing protein</fullName>
    </recommendedName>
</protein>
<dbReference type="Pfam" id="PF09734">
    <property type="entry name" value="Tau95"/>
    <property type="match status" value="1"/>
</dbReference>
<evidence type="ECO:0000256" key="4">
    <source>
        <dbReference type="ARBA" id="ARBA00023242"/>
    </source>
</evidence>